<feature type="domain" description="N-acetyltransferase" evidence="1">
    <location>
        <begin position="13"/>
        <end position="168"/>
    </location>
</feature>
<organism evidence="2 3">
    <name type="scientific">Streptomyces macrolidinus</name>
    <dbReference type="NCBI Taxonomy" id="2952607"/>
    <lineage>
        <taxon>Bacteria</taxon>
        <taxon>Bacillati</taxon>
        <taxon>Actinomycetota</taxon>
        <taxon>Actinomycetes</taxon>
        <taxon>Kitasatosporales</taxon>
        <taxon>Streptomycetaceae</taxon>
        <taxon>Streptomyces</taxon>
    </lineage>
</organism>
<evidence type="ECO:0000259" key="1">
    <source>
        <dbReference type="PROSITE" id="PS51186"/>
    </source>
</evidence>
<dbReference type="Gene3D" id="3.40.630.30">
    <property type="match status" value="1"/>
</dbReference>
<dbReference type="InterPro" id="IPR051531">
    <property type="entry name" value="N-acetyltransferase"/>
</dbReference>
<reference evidence="2 3" key="1">
    <citation type="submission" date="2022-05" db="EMBL/GenBank/DDBJ databases">
        <title>Streptomyces sp. nov. RY43-2 isolated from soil of a peat swamp forest.</title>
        <authorList>
            <person name="Kanchanasin P."/>
            <person name="Tanasupawat S."/>
            <person name="Phongsopitanun W."/>
        </authorList>
    </citation>
    <scope>NUCLEOTIDE SEQUENCE [LARGE SCALE GENOMIC DNA]</scope>
    <source>
        <strain evidence="2 3">RY43-2</strain>
    </source>
</reference>
<sequence>MDTHPLRLFTDGLLLREWTSDDLAVMQELFDDPDVAYRTPLESPFDQAAAVRYLHSAQRARRDNNRIHLAITTDGRQALGEILLNRTTGGIGYIVGATHRGQGLAARSLRMMTDFAHTTAGLPRVTLEIELDNHPSIAVARSAGFRQSNSPHETVTDKGRTYDLLTWEHNLIPADRD</sequence>
<evidence type="ECO:0000313" key="2">
    <source>
        <dbReference type="EMBL" id="MCN9240686.1"/>
    </source>
</evidence>
<dbReference type="InterPro" id="IPR000182">
    <property type="entry name" value="GNAT_dom"/>
</dbReference>
<dbReference type="Pfam" id="PF13302">
    <property type="entry name" value="Acetyltransf_3"/>
    <property type="match status" value="1"/>
</dbReference>
<dbReference type="RefSeq" id="WP_252423356.1">
    <property type="nucleotide sequence ID" value="NZ_JAMWMR010000005.1"/>
</dbReference>
<dbReference type="EMBL" id="JAMWMR010000005">
    <property type="protein sequence ID" value="MCN9240686.1"/>
    <property type="molecule type" value="Genomic_DNA"/>
</dbReference>
<comment type="caution">
    <text evidence="2">The sequence shown here is derived from an EMBL/GenBank/DDBJ whole genome shotgun (WGS) entry which is preliminary data.</text>
</comment>
<dbReference type="InterPro" id="IPR016181">
    <property type="entry name" value="Acyl_CoA_acyltransferase"/>
</dbReference>
<protein>
    <submittedName>
        <fullName evidence="2">GNAT family N-acetyltransferase</fullName>
    </submittedName>
</protein>
<dbReference type="PANTHER" id="PTHR43792">
    <property type="entry name" value="GNAT FAMILY, PUTATIVE (AFU_ORTHOLOGUE AFUA_3G00765)-RELATED-RELATED"/>
    <property type="match status" value="1"/>
</dbReference>
<name>A0ABT0ZAX1_9ACTN</name>
<gene>
    <name evidence="2" type="ORF">NGF19_07730</name>
</gene>
<keyword evidence="3" id="KW-1185">Reference proteome</keyword>
<dbReference type="SUPFAM" id="SSF55729">
    <property type="entry name" value="Acyl-CoA N-acyltransferases (Nat)"/>
    <property type="match status" value="1"/>
</dbReference>
<dbReference type="PROSITE" id="PS51186">
    <property type="entry name" value="GNAT"/>
    <property type="match status" value="1"/>
</dbReference>
<dbReference type="Proteomes" id="UP001523219">
    <property type="component" value="Unassembled WGS sequence"/>
</dbReference>
<accession>A0ABT0ZAX1</accession>
<proteinExistence type="predicted"/>
<evidence type="ECO:0000313" key="3">
    <source>
        <dbReference type="Proteomes" id="UP001523219"/>
    </source>
</evidence>